<keyword evidence="2" id="KW-0677">Repeat</keyword>
<evidence type="ECO:0000256" key="2">
    <source>
        <dbReference type="ARBA" id="ARBA00022737"/>
    </source>
</evidence>
<keyword evidence="1" id="KW-0732">Signal</keyword>
<dbReference type="InterPro" id="IPR003599">
    <property type="entry name" value="Ig_sub"/>
</dbReference>
<dbReference type="PROSITE" id="PS50835">
    <property type="entry name" value="IG_LIKE"/>
    <property type="match status" value="1"/>
</dbReference>
<sequence length="194" mass="21614">MGAYLCIASNGVSPAVSRRITLQVHFPPMIWIPNQLVGANLGANITLECNTEAYPESINYWSRHESQMISNGGRYHVIFTVTTYKIFMVLTIHQVSYNDFGIYTCNARNSLSSTTGTIRLYDKGGIDPDYEKEQIRKAMQKEEEEDAAAKISVKVLKKEEVIDSGKLGIQSGVLEIMVSVSIALIMPFLFRPGT</sequence>
<keyword evidence="7" id="KW-1185">Reference proteome</keyword>
<dbReference type="PANTHER" id="PTHR12231:SF253">
    <property type="entry name" value="DPR-INTERACTING PROTEIN ETA, ISOFORM B-RELATED"/>
    <property type="match status" value="1"/>
</dbReference>
<dbReference type="AlphaFoldDB" id="A0A8X6T643"/>
<dbReference type="InterPro" id="IPR036179">
    <property type="entry name" value="Ig-like_dom_sf"/>
</dbReference>
<dbReference type="EMBL" id="BMAW01003130">
    <property type="protein sequence ID" value="GFS81951.1"/>
    <property type="molecule type" value="Genomic_DNA"/>
</dbReference>
<dbReference type="SMART" id="SM00409">
    <property type="entry name" value="IG"/>
    <property type="match status" value="1"/>
</dbReference>
<evidence type="ECO:0000256" key="4">
    <source>
        <dbReference type="ARBA" id="ARBA00023319"/>
    </source>
</evidence>
<evidence type="ECO:0000313" key="7">
    <source>
        <dbReference type="Proteomes" id="UP000887013"/>
    </source>
</evidence>
<keyword evidence="3" id="KW-1015">Disulfide bond</keyword>
<evidence type="ECO:0000256" key="3">
    <source>
        <dbReference type="ARBA" id="ARBA00023157"/>
    </source>
</evidence>
<gene>
    <name evidence="6" type="primary">AVEN_209338_1</name>
    <name evidence="6" type="ORF">NPIL_499222</name>
</gene>
<proteinExistence type="predicted"/>
<dbReference type="Pfam" id="PF13927">
    <property type="entry name" value="Ig_3"/>
    <property type="match status" value="1"/>
</dbReference>
<protein>
    <submittedName>
        <fullName evidence="6">Ig-like domain-containing protein</fullName>
    </submittedName>
</protein>
<dbReference type="Proteomes" id="UP000887013">
    <property type="component" value="Unassembled WGS sequence"/>
</dbReference>
<dbReference type="SUPFAM" id="SSF48726">
    <property type="entry name" value="Immunoglobulin"/>
    <property type="match status" value="1"/>
</dbReference>
<dbReference type="InterPro" id="IPR007110">
    <property type="entry name" value="Ig-like_dom"/>
</dbReference>
<evidence type="ECO:0000259" key="5">
    <source>
        <dbReference type="PROSITE" id="PS50835"/>
    </source>
</evidence>
<comment type="caution">
    <text evidence="6">The sequence shown here is derived from an EMBL/GenBank/DDBJ whole genome shotgun (WGS) entry which is preliminary data.</text>
</comment>
<name>A0A8X6T643_NEPPI</name>
<organism evidence="6 7">
    <name type="scientific">Nephila pilipes</name>
    <name type="common">Giant wood spider</name>
    <name type="synonym">Nephila maculata</name>
    <dbReference type="NCBI Taxonomy" id="299642"/>
    <lineage>
        <taxon>Eukaryota</taxon>
        <taxon>Metazoa</taxon>
        <taxon>Ecdysozoa</taxon>
        <taxon>Arthropoda</taxon>
        <taxon>Chelicerata</taxon>
        <taxon>Arachnida</taxon>
        <taxon>Araneae</taxon>
        <taxon>Araneomorphae</taxon>
        <taxon>Entelegynae</taxon>
        <taxon>Araneoidea</taxon>
        <taxon>Nephilidae</taxon>
        <taxon>Nephila</taxon>
    </lineage>
</organism>
<keyword evidence="4" id="KW-0393">Immunoglobulin domain</keyword>
<dbReference type="InterPro" id="IPR051170">
    <property type="entry name" value="Neural/epithelial_adhesion"/>
</dbReference>
<dbReference type="InterPro" id="IPR003598">
    <property type="entry name" value="Ig_sub2"/>
</dbReference>
<dbReference type="OrthoDB" id="10012075at2759"/>
<accession>A0A8X6T643</accession>
<reference evidence="6" key="1">
    <citation type="submission" date="2020-08" db="EMBL/GenBank/DDBJ databases">
        <title>Multicomponent nature underlies the extraordinary mechanical properties of spider dragline silk.</title>
        <authorList>
            <person name="Kono N."/>
            <person name="Nakamura H."/>
            <person name="Mori M."/>
            <person name="Yoshida Y."/>
            <person name="Ohtoshi R."/>
            <person name="Malay A.D."/>
            <person name="Moran D.A.P."/>
            <person name="Tomita M."/>
            <person name="Numata K."/>
            <person name="Arakawa K."/>
        </authorList>
    </citation>
    <scope>NUCLEOTIDE SEQUENCE</scope>
</reference>
<feature type="domain" description="Ig-like" evidence="5">
    <location>
        <begin position="27"/>
        <end position="119"/>
    </location>
</feature>
<dbReference type="InterPro" id="IPR013783">
    <property type="entry name" value="Ig-like_fold"/>
</dbReference>
<dbReference type="PANTHER" id="PTHR12231">
    <property type="entry name" value="CTX-RELATED TYPE I TRANSMEMBRANE PROTEIN"/>
    <property type="match status" value="1"/>
</dbReference>
<dbReference type="SMART" id="SM00408">
    <property type="entry name" value="IGc2"/>
    <property type="match status" value="1"/>
</dbReference>
<evidence type="ECO:0000256" key="1">
    <source>
        <dbReference type="ARBA" id="ARBA00022729"/>
    </source>
</evidence>
<dbReference type="Gene3D" id="2.60.40.10">
    <property type="entry name" value="Immunoglobulins"/>
    <property type="match status" value="1"/>
</dbReference>
<evidence type="ECO:0000313" key="6">
    <source>
        <dbReference type="EMBL" id="GFS81951.1"/>
    </source>
</evidence>
<dbReference type="GO" id="GO:0043005">
    <property type="term" value="C:neuron projection"/>
    <property type="evidence" value="ECO:0007669"/>
    <property type="project" value="TreeGrafter"/>
</dbReference>